<comment type="caution">
    <text evidence="1">The sequence shown here is derived from an EMBL/GenBank/DDBJ whole genome shotgun (WGS) entry which is preliminary data.</text>
</comment>
<proteinExistence type="predicted"/>
<keyword evidence="2" id="KW-1185">Reference proteome</keyword>
<organism evidence="1 2">
    <name type="scientific">Streptacidiphilus cavernicola</name>
    <dbReference type="NCBI Taxonomy" id="3342716"/>
    <lineage>
        <taxon>Bacteria</taxon>
        <taxon>Bacillati</taxon>
        <taxon>Actinomycetota</taxon>
        <taxon>Actinomycetes</taxon>
        <taxon>Kitasatosporales</taxon>
        <taxon>Streptomycetaceae</taxon>
        <taxon>Streptacidiphilus</taxon>
    </lineage>
</organism>
<dbReference type="Proteomes" id="UP001592531">
    <property type="component" value="Unassembled WGS sequence"/>
</dbReference>
<reference evidence="1 2" key="1">
    <citation type="submission" date="2024-09" db="EMBL/GenBank/DDBJ databases">
        <authorList>
            <person name="Lee S.D."/>
        </authorList>
    </citation>
    <scope>NUCLEOTIDE SEQUENCE [LARGE SCALE GENOMIC DNA]</scope>
    <source>
        <strain evidence="1 2">N8-3</strain>
    </source>
</reference>
<dbReference type="RefSeq" id="WP_380533924.1">
    <property type="nucleotide sequence ID" value="NZ_JBHFAB010000004.1"/>
</dbReference>
<accession>A0ABV6VS66</accession>
<evidence type="ECO:0000313" key="1">
    <source>
        <dbReference type="EMBL" id="MFC1416589.1"/>
    </source>
</evidence>
<name>A0ABV6VS66_9ACTN</name>
<dbReference type="EMBL" id="JBHFAB010000004">
    <property type="protein sequence ID" value="MFC1416589.1"/>
    <property type="molecule type" value="Genomic_DNA"/>
</dbReference>
<protein>
    <submittedName>
        <fullName evidence="1">Uncharacterized protein</fullName>
    </submittedName>
</protein>
<evidence type="ECO:0000313" key="2">
    <source>
        <dbReference type="Proteomes" id="UP001592531"/>
    </source>
</evidence>
<sequence length="185" mass="20088">MQVLFLALGASRRRAVLEESAAVAASGGRAVVLVGQRKPWSAQEFAPGVEVLTADELEGRHLPRRWERRVLHRAPRSLAKALGRATGQRRRFDRVLASYERGVAGRLHRRVFLPFHRRVWPDAAAAMAKNCFSGPDGPDLLVVADALSVTHALRLLDGWEKAGAAVPGVSYSIDTADTPPSAAAR</sequence>
<gene>
    <name evidence="1" type="ORF">ACEZDE_08045</name>
</gene>